<dbReference type="NCBIfam" id="TIGR00357">
    <property type="entry name" value="peptide-methionine (R)-S-oxide reductase MsrB"/>
    <property type="match status" value="1"/>
</dbReference>
<dbReference type="InterPro" id="IPR011057">
    <property type="entry name" value="Mss4-like_sf"/>
</dbReference>
<dbReference type="PROSITE" id="PS51790">
    <property type="entry name" value="MSRB"/>
    <property type="match status" value="1"/>
</dbReference>
<dbReference type="EMBL" id="LT635756">
    <property type="protein sequence ID" value="SGZ48081.1"/>
    <property type="molecule type" value="Genomic_DNA"/>
</dbReference>
<feature type="domain" description="MsrB" evidence="6">
    <location>
        <begin position="5"/>
        <end position="129"/>
    </location>
</feature>
<evidence type="ECO:0000256" key="4">
    <source>
        <dbReference type="ARBA" id="ARBA00023002"/>
    </source>
</evidence>
<evidence type="ECO:0000256" key="1">
    <source>
        <dbReference type="ARBA" id="ARBA00007174"/>
    </source>
</evidence>
<dbReference type="Proteomes" id="UP000182334">
    <property type="component" value="Chromosome I"/>
</dbReference>
<keyword evidence="4 5" id="KW-0560">Oxidoreductase</keyword>
<dbReference type="STRING" id="45354.A0A1L0BBE9"/>
<dbReference type="Pfam" id="PF01641">
    <property type="entry name" value="SelR"/>
    <property type="match status" value="1"/>
</dbReference>
<reference evidence="7 8" key="1">
    <citation type="submission" date="2016-10" db="EMBL/GenBank/DDBJ databases">
        <authorList>
            <person name="de Groot N.N."/>
        </authorList>
    </citation>
    <scope>NUCLEOTIDE SEQUENCE [LARGE SCALE GENOMIC DNA]</scope>
    <source>
        <strain evidence="7 8">CBS 141442</strain>
    </source>
</reference>
<dbReference type="InterPro" id="IPR028427">
    <property type="entry name" value="Met_Sox_Rdtase_MsrB"/>
</dbReference>
<name>A0A1L0BBE9_9ASCO</name>
<dbReference type="GO" id="GO:0046872">
    <property type="term" value="F:metal ion binding"/>
    <property type="evidence" value="ECO:0007669"/>
    <property type="project" value="UniProtKB-KW"/>
</dbReference>
<keyword evidence="3 5" id="KW-0862">Zinc</keyword>
<dbReference type="GO" id="GO:0030091">
    <property type="term" value="P:protein repair"/>
    <property type="evidence" value="ECO:0007669"/>
    <property type="project" value="InterPro"/>
</dbReference>
<comment type="similarity">
    <text evidence="1 5">Belongs to the MsrB Met sulfoxide reductase family.</text>
</comment>
<keyword evidence="8" id="KW-1185">Reference proteome</keyword>
<dbReference type="GO" id="GO:0006979">
    <property type="term" value="P:response to oxidative stress"/>
    <property type="evidence" value="ECO:0007669"/>
    <property type="project" value="InterPro"/>
</dbReference>
<dbReference type="OrthoDB" id="44061at2759"/>
<proteinExistence type="inferred from homology"/>
<evidence type="ECO:0000313" key="7">
    <source>
        <dbReference type="EMBL" id="SGZ48081.1"/>
    </source>
</evidence>
<dbReference type="Gene3D" id="2.170.150.20">
    <property type="entry name" value="Peptide methionine sulfoxide reductase"/>
    <property type="match status" value="1"/>
</dbReference>
<organism evidence="7 8">
    <name type="scientific">Sungouiella intermedia</name>
    <dbReference type="NCBI Taxonomy" id="45354"/>
    <lineage>
        <taxon>Eukaryota</taxon>
        <taxon>Fungi</taxon>
        <taxon>Dikarya</taxon>
        <taxon>Ascomycota</taxon>
        <taxon>Saccharomycotina</taxon>
        <taxon>Pichiomycetes</taxon>
        <taxon>Metschnikowiaceae</taxon>
        <taxon>Sungouiella</taxon>
    </lineage>
</organism>
<comment type="cofactor">
    <cofactor evidence="5">
        <name>Zn(2+)</name>
        <dbReference type="ChEBI" id="CHEBI:29105"/>
    </cofactor>
    <text evidence="5">Binds 1 zinc ion per subunit.</text>
</comment>
<evidence type="ECO:0000256" key="2">
    <source>
        <dbReference type="ARBA" id="ARBA00022723"/>
    </source>
</evidence>
<keyword evidence="2 5" id="KW-0479">Metal-binding</keyword>
<evidence type="ECO:0000256" key="3">
    <source>
        <dbReference type="ARBA" id="ARBA00022833"/>
    </source>
</evidence>
<dbReference type="PANTHER" id="PTHR46081">
    <property type="entry name" value="PEPTIDE METHIONINE SULFOXIDE REDUCTASE 2"/>
    <property type="match status" value="1"/>
</dbReference>
<dbReference type="PANTHER" id="PTHR46081:SF8">
    <property type="entry name" value="PEPTIDE METHIONINE SULFOXIDE REDUCTASE 2"/>
    <property type="match status" value="1"/>
</dbReference>
<dbReference type="EC" id="1.8.4.12" evidence="5"/>
<evidence type="ECO:0000313" key="8">
    <source>
        <dbReference type="Proteomes" id="UP000182334"/>
    </source>
</evidence>
<dbReference type="InterPro" id="IPR002579">
    <property type="entry name" value="Met_Sox_Rdtase_MsrB_dom"/>
</dbReference>
<dbReference type="SUPFAM" id="SSF51316">
    <property type="entry name" value="Mss4-like"/>
    <property type="match status" value="1"/>
</dbReference>
<sequence>MSKSEQEWQAILSPEQFRVLRQLGTEAPNTGEYNKTPPGPGVYECVACQQPLYKALTKFDSNCGWPAFYDAIPGALVIHEDRSFGMLRTEMRCSKCNGHLGHIFKGEGYNTPTDERHCVNSVCLKLRQE</sequence>
<accession>A0A1L0BBE9</accession>
<comment type="catalytic activity">
    <reaction evidence="5">
        <text>L-methionyl-[protein] + [thioredoxin]-disulfide + H2O = L-methionyl-(R)-S-oxide-[protein] + [thioredoxin]-dithiol</text>
        <dbReference type="Rhea" id="RHEA:24164"/>
        <dbReference type="Rhea" id="RHEA-COMP:10698"/>
        <dbReference type="Rhea" id="RHEA-COMP:10700"/>
        <dbReference type="Rhea" id="RHEA-COMP:12313"/>
        <dbReference type="Rhea" id="RHEA-COMP:12314"/>
        <dbReference type="ChEBI" id="CHEBI:15377"/>
        <dbReference type="ChEBI" id="CHEBI:16044"/>
        <dbReference type="ChEBI" id="CHEBI:29950"/>
        <dbReference type="ChEBI" id="CHEBI:45764"/>
        <dbReference type="ChEBI" id="CHEBI:50058"/>
        <dbReference type="EC" id="1.8.4.12"/>
    </reaction>
</comment>
<evidence type="ECO:0000259" key="6">
    <source>
        <dbReference type="PROSITE" id="PS51790"/>
    </source>
</evidence>
<dbReference type="GO" id="GO:0033743">
    <property type="term" value="F:peptide-methionine (R)-S-oxide reductase activity"/>
    <property type="evidence" value="ECO:0007669"/>
    <property type="project" value="UniProtKB-EC"/>
</dbReference>
<evidence type="ECO:0000256" key="5">
    <source>
        <dbReference type="RuleBase" id="RU365044"/>
    </source>
</evidence>
<protein>
    <recommendedName>
        <fullName evidence="5">Peptide-methionine (R)-S-oxide reductase</fullName>
        <ecNumber evidence="5">1.8.4.12</ecNumber>
    </recommendedName>
</protein>
<gene>
    <name evidence="7" type="ORF">SAMEA4029010_CIC11G00000004059</name>
</gene>
<dbReference type="AlphaFoldDB" id="A0A1L0BBE9"/>